<sequence length="416" mass="45040">MVRFSKSRKCLVVGSVLAALVAGALVAVLVLQPWAGPDHPRFPRAAVAANGYECASIGREILEKNGSAVDAAIATLFCEGVGCAQCMGLGGGFLATVYDASTGRVMVMNARERAPAAAHENMYENASSTVGGLAIAVPGELRGYGALYQQFGRLPWRELVEPTMQLCRKGHKVNEYMGRVLGTHSDRIKAEPSMSEVYINPATGEVWQEGDLITLPTLAHTLAIIAEEGPEAIHNGSLTALLVEDIQSFGGIITEDDLRNYRAEWQEPIAVPLTEDQTLYSVPLPGSGSVLAFILNMLRGWVGDGTDAPVNSPLYWHRVVEAFKYAYAKRTGLGDPSRSNLHYDIRELESNLSNAAWAESFRELVDDTQTVNDWRHYGALFQGVEDHGTAHVVVIAPDGSVVSATSTINYMYLDTQ</sequence>
<name>A0ACC1CYC4_9NEOP</name>
<evidence type="ECO:0000313" key="2">
    <source>
        <dbReference type="Proteomes" id="UP000824533"/>
    </source>
</evidence>
<dbReference type="EMBL" id="CM034399">
    <property type="protein sequence ID" value="KAJ0176689.1"/>
    <property type="molecule type" value="Genomic_DNA"/>
</dbReference>
<keyword evidence="2" id="KW-1185">Reference proteome</keyword>
<accession>A0ACC1CYC4</accession>
<reference evidence="1 2" key="1">
    <citation type="journal article" date="2021" name="Front. Genet.">
        <title>Chromosome-Level Genome Assembly Reveals Significant Gene Expansion in the Toll and IMD Signaling Pathways of Dendrolimus kikuchii.</title>
        <authorList>
            <person name="Zhou J."/>
            <person name="Wu P."/>
            <person name="Xiong Z."/>
            <person name="Liu N."/>
            <person name="Zhao N."/>
            <person name="Ji M."/>
            <person name="Qiu Y."/>
            <person name="Yang B."/>
        </authorList>
    </citation>
    <scope>NUCLEOTIDE SEQUENCE [LARGE SCALE GENOMIC DNA]</scope>
    <source>
        <strain evidence="1">Ann1</strain>
    </source>
</reference>
<dbReference type="Proteomes" id="UP000824533">
    <property type="component" value="Linkage Group LG13"/>
</dbReference>
<organism evidence="1 2">
    <name type="scientific">Dendrolimus kikuchii</name>
    <dbReference type="NCBI Taxonomy" id="765133"/>
    <lineage>
        <taxon>Eukaryota</taxon>
        <taxon>Metazoa</taxon>
        <taxon>Ecdysozoa</taxon>
        <taxon>Arthropoda</taxon>
        <taxon>Hexapoda</taxon>
        <taxon>Insecta</taxon>
        <taxon>Pterygota</taxon>
        <taxon>Neoptera</taxon>
        <taxon>Endopterygota</taxon>
        <taxon>Lepidoptera</taxon>
        <taxon>Glossata</taxon>
        <taxon>Ditrysia</taxon>
        <taxon>Bombycoidea</taxon>
        <taxon>Lasiocampidae</taxon>
        <taxon>Dendrolimus</taxon>
    </lineage>
</organism>
<comment type="caution">
    <text evidence="1">The sequence shown here is derived from an EMBL/GenBank/DDBJ whole genome shotgun (WGS) entry which is preliminary data.</text>
</comment>
<protein>
    <submittedName>
        <fullName evidence="1">Uncharacterized protein</fullName>
    </submittedName>
</protein>
<proteinExistence type="predicted"/>
<gene>
    <name evidence="1" type="ORF">K1T71_007868</name>
</gene>
<evidence type="ECO:0000313" key="1">
    <source>
        <dbReference type="EMBL" id="KAJ0176689.1"/>
    </source>
</evidence>